<sequence>MKDTAPSIVRGVDESPRSSAPRVLIVDDEPAVAAALARVVSGTGAEVSVLHDATAALRALETTEFDVIVSDLAMAGMSGTELLRAVRARDLDLPVIQITGAPSVESAATAVELGAFRYLTKPLSPDVLRKAVLEAAHLRSLSRARGGEDRLRLDQSLRRALKTLRVAYQPIVSCATRETIGFEALMRSTEPALTTPAAVIDAAEKLGLLHTLGRRVRNIVAAQIEDAPRATAIFVNLHPSDLADPDLFDPASPLSRVARQVVLELTERASLEAVPDLELRFESLRALGYRLAVDDLGAGYAGLSYFARVQPEIVKVDMSLVRGVDADVVRQRVVHSLVSLATGLGMEVVAEGIETAAERDCVVRLGCTYVQGYALARPGPAFPSITWP</sequence>
<dbReference type="InterPro" id="IPR001789">
    <property type="entry name" value="Sig_transdc_resp-reg_receiver"/>
</dbReference>
<dbReference type="KEGG" id="samy:DB32_000280"/>
<dbReference type="SUPFAM" id="SSF52172">
    <property type="entry name" value="CheY-like"/>
    <property type="match status" value="1"/>
</dbReference>
<dbReference type="SMART" id="SM00448">
    <property type="entry name" value="REC"/>
    <property type="match status" value="1"/>
</dbReference>
<proteinExistence type="predicted"/>
<dbReference type="STRING" id="927083.DB32_000280"/>
<dbReference type="AlphaFoldDB" id="A0A0F6VYU7"/>
<evidence type="ECO:0000256" key="1">
    <source>
        <dbReference type="PROSITE-ProRule" id="PRU00169"/>
    </source>
</evidence>
<evidence type="ECO:0000313" key="4">
    <source>
        <dbReference type="EMBL" id="AKF03131.1"/>
    </source>
</evidence>
<evidence type="ECO:0000259" key="3">
    <source>
        <dbReference type="PROSITE" id="PS50883"/>
    </source>
</evidence>
<dbReference type="Gene3D" id="3.20.20.450">
    <property type="entry name" value="EAL domain"/>
    <property type="match status" value="1"/>
</dbReference>
<dbReference type="PANTHER" id="PTHR33121">
    <property type="entry name" value="CYCLIC DI-GMP PHOSPHODIESTERASE PDEF"/>
    <property type="match status" value="1"/>
</dbReference>
<dbReference type="Proteomes" id="UP000034883">
    <property type="component" value="Chromosome"/>
</dbReference>
<dbReference type="PROSITE" id="PS50883">
    <property type="entry name" value="EAL"/>
    <property type="match status" value="1"/>
</dbReference>
<dbReference type="SMART" id="SM00052">
    <property type="entry name" value="EAL"/>
    <property type="match status" value="1"/>
</dbReference>
<dbReference type="InterPro" id="IPR050706">
    <property type="entry name" value="Cyclic-di-GMP_PDE-like"/>
</dbReference>
<organism evidence="4 5">
    <name type="scientific">Sandaracinus amylolyticus</name>
    <dbReference type="NCBI Taxonomy" id="927083"/>
    <lineage>
        <taxon>Bacteria</taxon>
        <taxon>Pseudomonadati</taxon>
        <taxon>Myxococcota</taxon>
        <taxon>Polyangia</taxon>
        <taxon>Polyangiales</taxon>
        <taxon>Sandaracinaceae</taxon>
        <taxon>Sandaracinus</taxon>
    </lineage>
</organism>
<dbReference type="InterPro" id="IPR001633">
    <property type="entry name" value="EAL_dom"/>
</dbReference>
<reference evidence="4 5" key="1">
    <citation type="submission" date="2015-03" db="EMBL/GenBank/DDBJ databases">
        <title>Genome assembly of Sandaracinus amylolyticus DSM 53668.</title>
        <authorList>
            <person name="Sharma G."/>
            <person name="Subramanian S."/>
        </authorList>
    </citation>
    <scope>NUCLEOTIDE SEQUENCE [LARGE SCALE GENOMIC DNA]</scope>
    <source>
        <strain evidence="4 5">DSM 53668</strain>
    </source>
</reference>
<dbReference type="Gene3D" id="3.40.50.2300">
    <property type="match status" value="1"/>
</dbReference>
<gene>
    <name evidence="4" type="ORF">DB32_000280</name>
</gene>
<dbReference type="PROSITE" id="PS50110">
    <property type="entry name" value="RESPONSE_REGULATORY"/>
    <property type="match status" value="1"/>
</dbReference>
<dbReference type="EMBL" id="CP011125">
    <property type="protein sequence ID" value="AKF03131.1"/>
    <property type="molecule type" value="Genomic_DNA"/>
</dbReference>
<protein>
    <submittedName>
        <fullName evidence="4">Response regulator of zinc sigma-54-dependent two-component system</fullName>
    </submittedName>
</protein>
<evidence type="ECO:0000259" key="2">
    <source>
        <dbReference type="PROSITE" id="PS50110"/>
    </source>
</evidence>
<dbReference type="GO" id="GO:0071111">
    <property type="term" value="F:cyclic-guanylate-specific phosphodiesterase activity"/>
    <property type="evidence" value="ECO:0007669"/>
    <property type="project" value="InterPro"/>
</dbReference>
<dbReference type="Pfam" id="PF00563">
    <property type="entry name" value="EAL"/>
    <property type="match status" value="1"/>
</dbReference>
<feature type="domain" description="Response regulatory" evidence="2">
    <location>
        <begin position="22"/>
        <end position="136"/>
    </location>
</feature>
<evidence type="ECO:0000313" key="5">
    <source>
        <dbReference type="Proteomes" id="UP000034883"/>
    </source>
</evidence>
<accession>A0A0F6VYU7</accession>
<dbReference type="InterPro" id="IPR011006">
    <property type="entry name" value="CheY-like_superfamily"/>
</dbReference>
<feature type="domain" description="EAL" evidence="3">
    <location>
        <begin position="150"/>
        <end position="388"/>
    </location>
</feature>
<dbReference type="SUPFAM" id="SSF141868">
    <property type="entry name" value="EAL domain-like"/>
    <property type="match status" value="1"/>
</dbReference>
<dbReference type="PANTHER" id="PTHR33121:SF15">
    <property type="entry name" value="BLUE LIGHT- AND TEMPERATURE-REGULATED ANTIREPRESSOR BLUF"/>
    <property type="match status" value="1"/>
</dbReference>
<dbReference type="InterPro" id="IPR035919">
    <property type="entry name" value="EAL_sf"/>
</dbReference>
<dbReference type="CDD" id="cd01948">
    <property type="entry name" value="EAL"/>
    <property type="match status" value="1"/>
</dbReference>
<dbReference type="Pfam" id="PF00072">
    <property type="entry name" value="Response_reg"/>
    <property type="match status" value="1"/>
</dbReference>
<feature type="modified residue" description="4-aspartylphosphate" evidence="1">
    <location>
        <position position="71"/>
    </location>
</feature>
<dbReference type="GO" id="GO:0000160">
    <property type="term" value="P:phosphorelay signal transduction system"/>
    <property type="evidence" value="ECO:0007669"/>
    <property type="project" value="InterPro"/>
</dbReference>
<keyword evidence="1" id="KW-0597">Phosphoprotein</keyword>
<keyword evidence="5" id="KW-1185">Reference proteome</keyword>
<name>A0A0F6VYU7_9BACT</name>